<dbReference type="HOGENOM" id="CLU_027068_1_0_11"/>
<dbReference type="Proteomes" id="UP000017984">
    <property type="component" value="Chromosome"/>
</dbReference>
<dbReference type="PANTHER" id="PTHR43649">
    <property type="entry name" value="ARABINOSE-BINDING PROTEIN-RELATED"/>
    <property type="match status" value="1"/>
</dbReference>
<evidence type="ECO:0000256" key="1">
    <source>
        <dbReference type="ARBA" id="ARBA00008520"/>
    </source>
</evidence>
<evidence type="ECO:0000313" key="5">
    <source>
        <dbReference type="EMBL" id="EST25945.1"/>
    </source>
</evidence>
<accession>V6K133</accession>
<evidence type="ECO:0000313" key="6">
    <source>
        <dbReference type="Proteomes" id="UP000017984"/>
    </source>
</evidence>
<keyword evidence="2" id="KW-0813">Transport</keyword>
<name>V6K133_STRRC</name>
<dbReference type="InterPro" id="IPR050490">
    <property type="entry name" value="Bact_solute-bd_prot1"/>
</dbReference>
<evidence type="ECO:0000256" key="2">
    <source>
        <dbReference type="ARBA" id="ARBA00022448"/>
    </source>
</evidence>
<proteinExistence type="inferred from homology"/>
<dbReference type="PATRIC" id="fig|1352936.5.peg.5803"/>
<dbReference type="PANTHER" id="PTHR43649:SF29">
    <property type="entry name" value="OSMOPROTECTIVE COMPOUNDS-BINDING PROTEIN GGTB"/>
    <property type="match status" value="1"/>
</dbReference>
<dbReference type="STRING" id="1352936.M878_27790"/>
<keyword evidence="4" id="KW-0732">Signal</keyword>
<organism evidence="5 6">
    <name type="scientific">Streptomyces roseochromogenus subsp. oscitans DS 12.976</name>
    <dbReference type="NCBI Taxonomy" id="1352936"/>
    <lineage>
        <taxon>Bacteria</taxon>
        <taxon>Bacillati</taxon>
        <taxon>Actinomycetota</taxon>
        <taxon>Actinomycetes</taxon>
        <taxon>Kitasatosporales</taxon>
        <taxon>Streptomycetaceae</taxon>
        <taxon>Streptomyces</taxon>
    </lineage>
</organism>
<protein>
    <submittedName>
        <fullName evidence="5">Sugar ABC transporter substrate-binding protein</fullName>
    </submittedName>
</protein>
<feature type="region of interest" description="Disordered" evidence="3">
    <location>
        <begin position="32"/>
        <end position="56"/>
    </location>
</feature>
<dbReference type="EMBL" id="AWQX01000234">
    <property type="protein sequence ID" value="EST25945.1"/>
    <property type="molecule type" value="Genomic_DNA"/>
</dbReference>
<sequence>MRSKSSTIRTHRAVTTLAALLAGALALSACSSGGSKSGTKEKSGGGQTPAGSTVTLPKLNGAHLEVAAVWTGAEQDNFKKVLAEFEKRTGASVTFVPAQDPIVNFLGSKIAGGQPPDVAMLPQPGAIKQAVRNKWAKPLGPQALKELRQNYSQGWQDIGKVDGKQYGVYYKAANKSLIWYNAKVFANAGAKEPKTWKDLLTAAQAVYDSGVTPFSVAGADGWPLTDWFENVYLSQAGPEKYDQLAQHKIKWTDPSVRQALTTLAQIWGRKDYLAGGQDGALQTEFPASVTQTFTGGDQPKAAMVYEGDFVQVNIAETKAKVGTDAKVFPFPAVGSTAPVVSGGDAAVILKDSQAAQALATFLASPDAATIQAKLGGYLSPNKNVPVSAYPNAVQQKIAKALIASGDDFRFDMSDQAPQAFGGTPGKGEWKDLQDFLKNPADVAGAQAKLEKDAAAAYGSGS</sequence>
<dbReference type="OrthoDB" id="3507433at2"/>
<gene>
    <name evidence="5" type="ORF">M878_27790</name>
</gene>
<comment type="caution">
    <text evidence="5">The sequence shown here is derived from an EMBL/GenBank/DDBJ whole genome shotgun (WGS) entry which is preliminary data.</text>
</comment>
<feature type="chain" id="PRO_5004748065" evidence="4">
    <location>
        <begin position="29"/>
        <end position="461"/>
    </location>
</feature>
<feature type="signal peptide" evidence="4">
    <location>
        <begin position="1"/>
        <end position="28"/>
    </location>
</feature>
<comment type="similarity">
    <text evidence="1">Belongs to the bacterial solute-binding protein 1 family.</text>
</comment>
<dbReference type="Pfam" id="PF13416">
    <property type="entry name" value="SBP_bac_8"/>
    <property type="match status" value="1"/>
</dbReference>
<dbReference type="InterPro" id="IPR006059">
    <property type="entry name" value="SBP"/>
</dbReference>
<dbReference type="RefSeq" id="WP_023550100.1">
    <property type="nucleotide sequence ID" value="NZ_CM002285.1"/>
</dbReference>
<dbReference type="SUPFAM" id="SSF53850">
    <property type="entry name" value="Periplasmic binding protein-like II"/>
    <property type="match status" value="1"/>
</dbReference>
<keyword evidence="6" id="KW-1185">Reference proteome</keyword>
<dbReference type="Gene3D" id="3.40.190.10">
    <property type="entry name" value="Periplasmic binding protein-like II"/>
    <property type="match status" value="2"/>
</dbReference>
<reference evidence="5 6" key="1">
    <citation type="journal article" date="2014" name="Genome Announc.">
        <title>Draft Genome Sequence of Streptomyces roseochromogenes subsp. oscitans DS 12.976, Producer of the Aminocoumarin Antibiotic Clorobiocin.</title>
        <authorList>
            <person name="Ruckert C."/>
            <person name="Kalinowski J."/>
            <person name="Heide L."/>
            <person name="Apel A.K."/>
        </authorList>
    </citation>
    <scope>NUCLEOTIDE SEQUENCE [LARGE SCALE GENOMIC DNA]</scope>
    <source>
        <strain evidence="5 6">DS 12.976</strain>
    </source>
</reference>
<dbReference type="PROSITE" id="PS51257">
    <property type="entry name" value="PROKAR_LIPOPROTEIN"/>
    <property type="match status" value="1"/>
</dbReference>
<evidence type="ECO:0000256" key="3">
    <source>
        <dbReference type="SAM" id="MobiDB-lite"/>
    </source>
</evidence>
<dbReference type="AlphaFoldDB" id="V6K133"/>
<evidence type="ECO:0000256" key="4">
    <source>
        <dbReference type="SAM" id="SignalP"/>
    </source>
</evidence>